<keyword evidence="1" id="KW-0418">Kinase</keyword>
<dbReference type="InterPro" id="IPR014721">
    <property type="entry name" value="Ribsml_uS5_D2-typ_fold_subgr"/>
</dbReference>
<keyword evidence="1" id="KW-0808">Transferase</keyword>
<dbReference type="GO" id="GO:0016301">
    <property type="term" value="F:kinase activity"/>
    <property type="evidence" value="ECO:0007669"/>
    <property type="project" value="UniProtKB-KW"/>
</dbReference>
<dbReference type="NCBIfam" id="NF040656">
    <property type="entry name" value="GHMP_GYDIA"/>
    <property type="match status" value="1"/>
</dbReference>
<dbReference type="InterPro" id="IPR047765">
    <property type="entry name" value="GHMP_GYDIA-like"/>
</dbReference>
<dbReference type="Proteomes" id="UP000184462">
    <property type="component" value="Unassembled WGS sequence"/>
</dbReference>
<reference evidence="1 2" key="1">
    <citation type="submission" date="2016-11" db="EMBL/GenBank/DDBJ databases">
        <authorList>
            <person name="Jaros S."/>
            <person name="Januszkiewicz K."/>
            <person name="Wedrychowicz H."/>
        </authorList>
    </citation>
    <scope>NUCLEOTIDE SEQUENCE [LARGE SCALE GENOMIC DNA]</scope>
    <source>
        <strain evidence="1 2">DSM 25661</strain>
    </source>
</reference>
<dbReference type="OrthoDB" id="5288719at2"/>
<gene>
    <name evidence="1" type="ORF">SAMN05444278_104216</name>
</gene>
<evidence type="ECO:0000313" key="1">
    <source>
        <dbReference type="EMBL" id="SHE72259.1"/>
    </source>
</evidence>
<proteinExistence type="predicted"/>
<keyword evidence="2" id="KW-1185">Reference proteome</keyword>
<organism evidence="1 2">
    <name type="scientific">Psychroflexus salarius</name>
    <dbReference type="NCBI Taxonomy" id="1155689"/>
    <lineage>
        <taxon>Bacteria</taxon>
        <taxon>Pseudomonadati</taxon>
        <taxon>Bacteroidota</taxon>
        <taxon>Flavobacteriia</taxon>
        <taxon>Flavobacteriales</taxon>
        <taxon>Flavobacteriaceae</taxon>
        <taxon>Psychroflexus</taxon>
    </lineage>
</organism>
<name>A0A1M4VTF6_9FLAO</name>
<accession>A0A1M4VTF6</accession>
<sequence length="307" mass="34737">MHQKAYSHGKLLITGEYAILDGALGLALPTKLGQSLSLQPIEGKTWQWKSYLHNKQLWQQIEFDTKAILEFDQSLNELDFKGRILQLLHAIYQLKSPLLNTSQAFQVKTQLEFPKDWGLGSSSTLVANLAECFQVNAYKLLQLSFGGSGYDLACANAKQALIYQRQGFMPKISYTALSQKLTSHFYFVYRNQKQNSREAIQQYHETPKQDLQNAINQLDAITKALTSTDSLHQAEDLLLKHEAIIGKLINQTPIQQKLFSDYSTGIVKSLGAWGGDFMLVTAKQPQDLDYFRDKGHPIIKAYSSFIL</sequence>
<dbReference type="Gene3D" id="3.30.230.10">
    <property type="match status" value="1"/>
</dbReference>
<dbReference type="RefSeq" id="WP_073192919.1">
    <property type="nucleotide sequence ID" value="NZ_FQTW01000004.1"/>
</dbReference>
<dbReference type="SUPFAM" id="SSF54211">
    <property type="entry name" value="Ribosomal protein S5 domain 2-like"/>
    <property type="match status" value="1"/>
</dbReference>
<evidence type="ECO:0000313" key="2">
    <source>
        <dbReference type="Proteomes" id="UP000184462"/>
    </source>
</evidence>
<dbReference type="EMBL" id="FQTW01000004">
    <property type="protein sequence ID" value="SHE72259.1"/>
    <property type="molecule type" value="Genomic_DNA"/>
</dbReference>
<dbReference type="STRING" id="1155689.SAMN05444278_104216"/>
<dbReference type="AlphaFoldDB" id="A0A1M4VTF6"/>
<protein>
    <submittedName>
        <fullName evidence="1">Mevalonate kinase</fullName>
    </submittedName>
</protein>
<dbReference type="InterPro" id="IPR020568">
    <property type="entry name" value="Ribosomal_Su5_D2-typ_SF"/>
</dbReference>